<sequence>MAYKSGTNNRSNIITNGSTLPPRSNKKAYSRRKKKSVSMPIIYKSFCDTRQIDDDQQAFKMLDKVSHLKKFSAEEGDDDNTFVQWADDITDTLSGLCCTGTFLKLLISSALSGRAKNWFDSATEGIDDYVIKTYDFGKFLALLSEEFDGAKFLRRESFTELLKLSIDSEKSLETFAYISGRLTPYYLSSGAALDLFLSKLEPHLQKQLGNSAFPMTLDVALLMTACEFAKGASSHRKHRNKNTRDFDINSPKIKSAAKVSKISNTKNMNENSVIEKSDRKNYSNKNELQIPDTKLRKRNGRGVQLSLFVAEHKKTLPYENFSANAYASKNGQSNLIDPFDLHTHLRNGESRLYALNAISTQNNDRSIPGTTNDNLINDEVANMRKQITINNERTDEITPSLNLSRCAVKRNSLQLVSPNTFKGSAEIQEPKMKRVLGSDISIGSSQTMYVFSHPGTPTVANPARKNEISESCQINDTVHSNPFTANENEKISNLSESFKNPVASMEINRLSSTAGLKKISESVHRENKRPNLSTQKSYPLHNFAVRTRNAHFNDRPSNYTSAHEITDATCRLSPSINSIQCLTGPKSRDAETNKATISSYMVAQDEKAAKSKNVETKSRKFPNVINPFLTNTVNKKKKDYYYM</sequence>
<name>A0A8B8UT56_SACPA</name>
<evidence type="ECO:0000256" key="1">
    <source>
        <dbReference type="SAM" id="MobiDB-lite"/>
    </source>
</evidence>
<dbReference type="KEGG" id="spao:SPAR_I00770"/>
<accession>A0A8B8UT56</accession>
<feature type="region of interest" description="Disordered" evidence="1">
    <location>
        <begin position="1"/>
        <end position="33"/>
    </location>
</feature>
<dbReference type="VEuPathDB" id="FungiDB:SPAR_I00770"/>
<reference evidence="2" key="2">
    <citation type="submission" date="2020-01" db="EMBL/GenBank/DDBJ databases">
        <title>Population-level Yeast Reference Genomes.</title>
        <authorList>
            <person name="Yue J.-X."/>
        </authorList>
    </citation>
    <scope>NUCLEOTIDE SEQUENCE</scope>
    <source>
        <strain evidence="2">CBS432</strain>
    </source>
</reference>
<reference evidence="2" key="3">
    <citation type="submission" date="2025-07" db="EMBL/GenBank/DDBJ databases">
        <authorList>
            <consortium name="NCBI Genome Project"/>
        </authorList>
    </citation>
    <scope>NUCLEOTIDE SEQUENCE</scope>
    <source>
        <strain evidence="2">CBS432</strain>
    </source>
</reference>
<gene>
    <name evidence="2" type="ORF">SPAR_I00770</name>
</gene>
<organism evidence="2">
    <name type="scientific">Saccharomyces paradoxus</name>
    <name type="common">Yeast</name>
    <name type="synonym">Saccharomyces douglasii</name>
    <dbReference type="NCBI Taxonomy" id="27291"/>
    <lineage>
        <taxon>Eukaryota</taxon>
        <taxon>Fungi</taxon>
        <taxon>Dikarya</taxon>
        <taxon>Ascomycota</taxon>
        <taxon>Saccharomycotina</taxon>
        <taxon>Saccharomycetes</taxon>
        <taxon>Saccharomycetales</taxon>
        <taxon>Saccharomycetaceae</taxon>
        <taxon>Saccharomyces</taxon>
    </lineage>
</organism>
<feature type="compositionally biased region" description="Polar residues" evidence="1">
    <location>
        <begin position="1"/>
        <end position="22"/>
    </location>
</feature>
<evidence type="ECO:0008006" key="3">
    <source>
        <dbReference type="Google" id="ProtNLM"/>
    </source>
</evidence>
<feature type="region of interest" description="Disordered" evidence="1">
    <location>
        <begin position="257"/>
        <end position="293"/>
    </location>
</feature>
<proteinExistence type="predicted"/>
<reference evidence="2" key="1">
    <citation type="journal article" date="2017" name="Nat. Genet.">
        <title>Contrasting evolutionary genome dynamics between domesticated and wild yeasts.</title>
        <authorList>
            <person name="Yue J.X."/>
            <person name="Li J."/>
            <person name="Aigrain L."/>
            <person name="Hallin J."/>
            <person name="Persson K."/>
            <person name="Oliver K."/>
            <person name="Bergstrom A."/>
            <person name="Coupland P."/>
            <person name="Warringer J."/>
            <person name="Lagomarsino M.C."/>
            <person name="Fischer G."/>
            <person name="Durbin R."/>
            <person name="Liti G."/>
        </authorList>
    </citation>
    <scope>NUCLEOTIDE SEQUENCE</scope>
    <source>
        <strain evidence="2">CBS432</strain>
    </source>
</reference>
<dbReference type="AlphaFoldDB" id="A0A8B8UT56"/>
<feature type="compositionally biased region" description="Basic residues" evidence="1">
    <location>
        <begin position="24"/>
        <end position="33"/>
    </location>
</feature>
<protein>
    <recommendedName>
        <fullName evidence="3">YIL092W-like protein</fullName>
    </recommendedName>
</protein>
<dbReference type="OrthoDB" id="4060607at2759"/>
<reference evidence="2" key="4">
    <citation type="submission" date="2025-08" db="UniProtKB">
        <authorList>
            <consortium name="RefSeq"/>
        </authorList>
    </citation>
    <scope>IDENTIFICATION</scope>
    <source>
        <strain evidence="2">CBS432</strain>
    </source>
</reference>
<evidence type="ECO:0000313" key="2">
    <source>
        <dbReference type="RefSeq" id="XP_033766962.1"/>
    </source>
</evidence>
<dbReference type="RefSeq" id="XP_033766962.1">
    <property type="nucleotide sequence ID" value="XM_033911071.1"/>
</dbReference>
<dbReference type="GeneID" id="54631281"/>